<reference evidence="3 4" key="1">
    <citation type="submission" date="2019-08" db="EMBL/GenBank/DDBJ databases">
        <title>Draft genome sequences of two oriental melons (Cucumis melo L. var makuwa).</title>
        <authorList>
            <person name="Kwon S.-Y."/>
        </authorList>
    </citation>
    <scope>NUCLEOTIDE SEQUENCE [LARGE SCALE GENOMIC DNA]</scope>
    <source>
        <strain evidence="4">cv. Chang Bougi</strain>
        <strain evidence="3">cv. SW 3</strain>
        <tissue evidence="1">Leaf</tissue>
    </source>
</reference>
<dbReference type="AlphaFoldDB" id="A0A5A7UAQ5"/>
<protein>
    <submittedName>
        <fullName evidence="1">Uncharacterized protein</fullName>
    </submittedName>
</protein>
<name>A0A5A7UAQ5_CUCMM</name>
<sequence length="132" mass="14998">MSYRDRICNLLSPPGLGLELDLNTVTPCGGEGSSFTEELRSHHGKWKGPAKGFLRTTWSPWKVIKEDRLPLPLGGVDLIIGMQWWRTLSVTEVDWKNFTLTIGAGKERYSEGPKEKRGFAKILAEKKWKKNQ</sequence>
<organism evidence="1 3">
    <name type="scientific">Cucumis melo var. makuwa</name>
    <name type="common">Oriental melon</name>
    <dbReference type="NCBI Taxonomy" id="1194695"/>
    <lineage>
        <taxon>Eukaryota</taxon>
        <taxon>Viridiplantae</taxon>
        <taxon>Streptophyta</taxon>
        <taxon>Embryophyta</taxon>
        <taxon>Tracheophyta</taxon>
        <taxon>Spermatophyta</taxon>
        <taxon>Magnoliopsida</taxon>
        <taxon>eudicotyledons</taxon>
        <taxon>Gunneridae</taxon>
        <taxon>Pentapetalae</taxon>
        <taxon>rosids</taxon>
        <taxon>fabids</taxon>
        <taxon>Cucurbitales</taxon>
        <taxon>Cucurbitaceae</taxon>
        <taxon>Benincaseae</taxon>
        <taxon>Cucumis</taxon>
    </lineage>
</organism>
<dbReference type="EMBL" id="SSTD01000910">
    <property type="protein sequence ID" value="TYK29976.1"/>
    <property type="molecule type" value="Genomic_DNA"/>
</dbReference>
<dbReference type="Proteomes" id="UP000321393">
    <property type="component" value="Unassembled WGS sequence"/>
</dbReference>
<comment type="caution">
    <text evidence="1">The sequence shown here is derived from an EMBL/GenBank/DDBJ whole genome shotgun (WGS) entry which is preliminary data.</text>
</comment>
<evidence type="ECO:0000313" key="4">
    <source>
        <dbReference type="Proteomes" id="UP000321947"/>
    </source>
</evidence>
<gene>
    <name evidence="2" type="ORF">E5676_scaffold734G00030</name>
    <name evidence="1" type="ORF">E6C27_scaffold2143G00450</name>
</gene>
<dbReference type="Proteomes" id="UP000321947">
    <property type="component" value="Unassembled WGS sequence"/>
</dbReference>
<dbReference type="EMBL" id="SSTE01011282">
    <property type="protein sequence ID" value="KAA0051286.1"/>
    <property type="molecule type" value="Genomic_DNA"/>
</dbReference>
<evidence type="ECO:0000313" key="1">
    <source>
        <dbReference type="EMBL" id="KAA0051286.1"/>
    </source>
</evidence>
<proteinExistence type="predicted"/>
<evidence type="ECO:0000313" key="2">
    <source>
        <dbReference type="EMBL" id="TYK29976.1"/>
    </source>
</evidence>
<accession>A0A5A7UAQ5</accession>
<evidence type="ECO:0000313" key="3">
    <source>
        <dbReference type="Proteomes" id="UP000321393"/>
    </source>
</evidence>